<protein>
    <submittedName>
        <fullName evidence="1">Uncharacterized protein</fullName>
    </submittedName>
</protein>
<sequence>MQKSSLCILLIMLRNGIIKSLNDDYSGVITDENQQDIPFKIDIDFLKNLRGKNVNFQIELSATGLMAVGVQLLNSTI</sequence>
<proteinExistence type="predicted"/>
<evidence type="ECO:0000313" key="1">
    <source>
        <dbReference type="EMBL" id="MFC4210212.1"/>
    </source>
</evidence>
<gene>
    <name evidence="1" type="ORF">ACFOWA_03405</name>
</gene>
<dbReference type="Proteomes" id="UP001595789">
    <property type="component" value="Unassembled WGS sequence"/>
</dbReference>
<evidence type="ECO:0000313" key="2">
    <source>
        <dbReference type="Proteomes" id="UP001595789"/>
    </source>
</evidence>
<keyword evidence="2" id="KW-1185">Reference proteome</keyword>
<dbReference type="EMBL" id="JBHSBW010000007">
    <property type="protein sequence ID" value="MFC4210212.1"/>
    <property type="molecule type" value="Genomic_DNA"/>
</dbReference>
<organism evidence="1 2">
    <name type="scientific">Pedobacter lithocola</name>
    <dbReference type="NCBI Taxonomy" id="1908239"/>
    <lineage>
        <taxon>Bacteria</taxon>
        <taxon>Pseudomonadati</taxon>
        <taxon>Bacteroidota</taxon>
        <taxon>Sphingobacteriia</taxon>
        <taxon>Sphingobacteriales</taxon>
        <taxon>Sphingobacteriaceae</taxon>
        <taxon>Pedobacter</taxon>
    </lineage>
</organism>
<name>A0ABV8P8D3_9SPHI</name>
<reference evidence="2" key="1">
    <citation type="journal article" date="2019" name="Int. J. Syst. Evol. Microbiol.">
        <title>The Global Catalogue of Microorganisms (GCM) 10K type strain sequencing project: providing services to taxonomists for standard genome sequencing and annotation.</title>
        <authorList>
            <consortium name="The Broad Institute Genomics Platform"/>
            <consortium name="The Broad Institute Genome Sequencing Center for Infectious Disease"/>
            <person name="Wu L."/>
            <person name="Ma J."/>
        </authorList>
    </citation>
    <scope>NUCLEOTIDE SEQUENCE [LARGE SCALE GENOMIC DNA]</scope>
    <source>
        <strain evidence="2">CCM 8691</strain>
    </source>
</reference>
<comment type="caution">
    <text evidence="1">The sequence shown here is derived from an EMBL/GenBank/DDBJ whole genome shotgun (WGS) entry which is preliminary data.</text>
</comment>
<accession>A0ABV8P8D3</accession>